<keyword evidence="2" id="KW-1003">Cell membrane</keyword>
<name>A0A1I2HX32_9MICO</name>
<dbReference type="PANTHER" id="PTHR39087">
    <property type="entry name" value="UPF0104 MEMBRANE PROTEIN MJ1595"/>
    <property type="match status" value="1"/>
</dbReference>
<dbReference type="AlphaFoldDB" id="A0A1I2HX32"/>
<dbReference type="EMBL" id="FONZ01000005">
    <property type="protein sequence ID" value="SFF34023.1"/>
    <property type="molecule type" value="Genomic_DNA"/>
</dbReference>
<keyword evidence="4 6" id="KW-1133">Transmembrane helix</keyword>
<reference evidence="8" key="1">
    <citation type="submission" date="2016-10" db="EMBL/GenBank/DDBJ databases">
        <authorList>
            <person name="Varghese N."/>
            <person name="Submissions S."/>
        </authorList>
    </citation>
    <scope>NUCLEOTIDE SEQUENCE [LARGE SCALE GENOMIC DNA]</scope>
    <source>
        <strain evidence="8">DSM 19083</strain>
    </source>
</reference>
<feature type="transmembrane region" description="Helical" evidence="6">
    <location>
        <begin position="183"/>
        <end position="202"/>
    </location>
</feature>
<evidence type="ECO:0000256" key="6">
    <source>
        <dbReference type="SAM" id="Phobius"/>
    </source>
</evidence>
<feature type="transmembrane region" description="Helical" evidence="6">
    <location>
        <begin position="750"/>
        <end position="772"/>
    </location>
</feature>
<dbReference type="Pfam" id="PF03706">
    <property type="entry name" value="LPG_synthase_TM"/>
    <property type="match status" value="1"/>
</dbReference>
<proteinExistence type="predicted"/>
<keyword evidence="3 6" id="KW-0812">Transmembrane</keyword>
<feature type="transmembrane region" description="Helical" evidence="6">
    <location>
        <begin position="810"/>
        <end position="833"/>
    </location>
</feature>
<evidence type="ECO:0000256" key="5">
    <source>
        <dbReference type="ARBA" id="ARBA00023136"/>
    </source>
</evidence>
<evidence type="ECO:0000313" key="7">
    <source>
        <dbReference type="EMBL" id="SFF34023.1"/>
    </source>
</evidence>
<feature type="transmembrane region" description="Helical" evidence="6">
    <location>
        <begin position="84"/>
        <end position="104"/>
    </location>
</feature>
<dbReference type="NCBIfam" id="TIGR00374">
    <property type="entry name" value="flippase-like domain"/>
    <property type="match status" value="1"/>
</dbReference>
<feature type="transmembrane region" description="Helical" evidence="6">
    <location>
        <begin position="558"/>
        <end position="578"/>
    </location>
</feature>
<feature type="transmembrane region" description="Helical" evidence="6">
    <location>
        <begin position="700"/>
        <end position="721"/>
    </location>
</feature>
<feature type="transmembrane region" description="Helical" evidence="6">
    <location>
        <begin position="116"/>
        <end position="137"/>
    </location>
</feature>
<dbReference type="Proteomes" id="UP000198520">
    <property type="component" value="Unassembled WGS sequence"/>
</dbReference>
<evidence type="ECO:0000256" key="3">
    <source>
        <dbReference type="ARBA" id="ARBA00022692"/>
    </source>
</evidence>
<evidence type="ECO:0000313" key="8">
    <source>
        <dbReference type="Proteomes" id="UP000198520"/>
    </source>
</evidence>
<dbReference type="PANTHER" id="PTHR39087:SF2">
    <property type="entry name" value="UPF0104 MEMBRANE PROTEIN MJ1595"/>
    <property type="match status" value="1"/>
</dbReference>
<dbReference type="InterPro" id="IPR022791">
    <property type="entry name" value="L-PG_synthase/AglD"/>
</dbReference>
<feature type="transmembrane region" description="Helical" evidence="6">
    <location>
        <begin position="157"/>
        <end position="176"/>
    </location>
</feature>
<evidence type="ECO:0000256" key="1">
    <source>
        <dbReference type="ARBA" id="ARBA00004651"/>
    </source>
</evidence>
<sequence>MSESAPPRAPAPVVRTASDAATPTPVHLIDTPMDRVRQPNDLVNLLLGIAGIAVIMLLAVFAHATTVGVQEDVRGFSDVLAQVLLIPVALLEGLVTLLVPITVITELAIRRMGRQLVESVLAAGLGLVLAVILYLVLATWGSDALVNGLSVVRSSGPALSLPAYVAAIAALLTVAGPRTRRRSVGWSWNLLWITIGIFLITAQVSLPGVGVTLLLGWVAGLVVRYVTGVHSERAYGARLIEGIRRAGFEPTSLVRVRDVADEPLHHDLAVEITPEGQEVDHGSDGWWRGRQESRFDPATLALLRSADHRVYAMTTAHGPRLDVVVLDGDRQVVGFLNRAWRSLRLRGIEGRAALTLRSVAERAALLMYAARGAGVCTPELRGVSAADDSMILIQTHTSGAVSLRDLPEDALTDAVLEECWRQLCLAHDAGLAHRALTADVVLLSGSETGPQVWLTGWESGDVASSELARRMDLAQMLALLALRVGAERALASAASVLTDEHMAAIGPLLQPVALPRSTREEVRRDKTVLTQLRDELVNRMPEASVEPERLTRFGARTILTLTLGIVAAVVVITTMNFQEIVTAVREANPWWALASFVLGALTWVGAAVAFLAFSPVQIGLWRVTLTQAAASYVALAAPAGIGPAALNLRLLTRRGVSVSLAGATVALVQISQVLVTVVLLVLLSVVTGDGGLLRALPSTTILWTLGGLSVAVAGVLSVPALRRWVLARLEPLARQAWPRLSSILSRPGRLGLGLLGNAGMTMGFVLAFDAALLAFGQEISLIDVAIIYLVGNAVGAAAPTPGGIGAIELVLAGALASTAGVPPGIATSVVVLFRVMTYWIRIPIGWFAMRSLQRAGAL</sequence>
<dbReference type="RefSeq" id="WP_093379518.1">
    <property type="nucleotide sequence ID" value="NZ_BNAN01000001.1"/>
</dbReference>
<organism evidence="7 8">
    <name type="scientific">Flavimobilis marinus</name>
    <dbReference type="NCBI Taxonomy" id="285351"/>
    <lineage>
        <taxon>Bacteria</taxon>
        <taxon>Bacillati</taxon>
        <taxon>Actinomycetota</taxon>
        <taxon>Actinomycetes</taxon>
        <taxon>Micrococcales</taxon>
        <taxon>Jonesiaceae</taxon>
        <taxon>Flavimobilis</taxon>
    </lineage>
</organism>
<accession>A0A1I2HX32</accession>
<feature type="transmembrane region" description="Helical" evidence="6">
    <location>
        <begin position="590"/>
        <end position="613"/>
    </location>
</feature>
<evidence type="ECO:0008006" key="9">
    <source>
        <dbReference type="Google" id="ProtNLM"/>
    </source>
</evidence>
<comment type="subcellular location">
    <subcellularLocation>
        <location evidence="1">Cell membrane</location>
        <topology evidence="1">Multi-pass membrane protein</topology>
    </subcellularLocation>
</comment>
<protein>
    <recommendedName>
        <fullName evidence="9">Lysylphosphatidylglycerol synthase TM region</fullName>
    </recommendedName>
</protein>
<dbReference type="GO" id="GO:0005886">
    <property type="term" value="C:plasma membrane"/>
    <property type="evidence" value="ECO:0007669"/>
    <property type="project" value="UniProtKB-SubCell"/>
</dbReference>
<feature type="transmembrane region" description="Helical" evidence="6">
    <location>
        <begin position="666"/>
        <end position="688"/>
    </location>
</feature>
<evidence type="ECO:0000256" key="4">
    <source>
        <dbReference type="ARBA" id="ARBA00022989"/>
    </source>
</evidence>
<feature type="transmembrane region" description="Helical" evidence="6">
    <location>
        <begin position="779"/>
        <end position="798"/>
    </location>
</feature>
<dbReference type="OrthoDB" id="5242664at2"/>
<evidence type="ECO:0000256" key="2">
    <source>
        <dbReference type="ARBA" id="ARBA00022475"/>
    </source>
</evidence>
<feature type="transmembrane region" description="Helical" evidence="6">
    <location>
        <begin position="208"/>
        <end position="226"/>
    </location>
</feature>
<gene>
    <name evidence="7" type="ORF">SAMN04488035_2577</name>
</gene>
<keyword evidence="5 6" id="KW-0472">Membrane</keyword>
<keyword evidence="8" id="KW-1185">Reference proteome</keyword>
<feature type="transmembrane region" description="Helical" evidence="6">
    <location>
        <begin position="625"/>
        <end position="646"/>
    </location>
</feature>
<dbReference type="STRING" id="285351.SAMN04488035_2577"/>
<feature type="transmembrane region" description="Helical" evidence="6">
    <location>
        <begin position="42"/>
        <end position="64"/>
    </location>
</feature>